<gene>
    <name evidence="1" type="ORF">JW613_04595</name>
</gene>
<dbReference type="EMBL" id="JAFFZM010000002">
    <property type="protein sequence ID" value="MBO8197593.1"/>
    <property type="molecule type" value="Genomic_DNA"/>
</dbReference>
<proteinExistence type="predicted"/>
<evidence type="ECO:0000313" key="2">
    <source>
        <dbReference type="Proteomes" id="UP000721954"/>
    </source>
</evidence>
<dbReference type="RefSeq" id="WP_209209412.1">
    <property type="nucleotide sequence ID" value="NZ_JAFFZM010000002.1"/>
</dbReference>
<name>A0ABS3XQB1_9ACTN</name>
<protein>
    <submittedName>
        <fullName evidence="1">Uncharacterized protein</fullName>
    </submittedName>
</protein>
<sequence length="134" mass="14709">MTRAPHDSSSHPEPATAWSPPTHAPFALMPAGVWWDAVRVPYAPGWSVVRRLGEACGGVIGDPYRSWLYWLVPPGSEGFPARDGAVRLSVACWLPVPARERTGPPGPYWAVPYERLTDAHRLRAALSHRHGAAR</sequence>
<organism evidence="1 2">
    <name type="scientific">Streptomyces smyrnaeus</name>
    <dbReference type="NCBI Taxonomy" id="1387713"/>
    <lineage>
        <taxon>Bacteria</taxon>
        <taxon>Bacillati</taxon>
        <taxon>Actinomycetota</taxon>
        <taxon>Actinomycetes</taxon>
        <taxon>Kitasatosporales</taxon>
        <taxon>Streptomycetaceae</taxon>
        <taxon>Streptomyces</taxon>
    </lineage>
</organism>
<reference evidence="1 2" key="1">
    <citation type="submission" date="2021-02" db="EMBL/GenBank/DDBJ databases">
        <title>Streptomyces spirodelae sp. nov., isolated from duckweed.</title>
        <authorList>
            <person name="Saimee Y."/>
            <person name="Duangmal K."/>
        </authorList>
    </citation>
    <scope>NUCLEOTIDE SEQUENCE [LARGE SCALE GENOMIC DNA]</scope>
    <source>
        <strain evidence="1 2">DSM 42105</strain>
    </source>
</reference>
<accession>A0ABS3XQB1</accession>
<comment type="caution">
    <text evidence="1">The sequence shown here is derived from an EMBL/GenBank/DDBJ whole genome shotgun (WGS) entry which is preliminary data.</text>
</comment>
<dbReference type="Proteomes" id="UP000721954">
    <property type="component" value="Unassembled WGS sequence"/>
</dbReference>
<dbReference type="GeneID" id="96257875"/>
<evidence type="ECO:0000313" key="1">
    <source>
        <dbReference type="EMBL" id="MBO8197593.1"/>
    </source>
</evidence>
<keyword evidence="2" id="KW-1185">Reference proteome</keyword>